<dbReference type="Pfam" id="PF17765">
    <property type="entry name" value="MLTR_LBD"/>
    <property type="match status" value="1"/>
</dbReference>
<keyword evidence="3" id="KW-1185">Reference proteome</keyword>
<dbReference type="SUPFAM" id="SSF47413">
    <property type="entry name" value="lambda repressor-like DNA-binding domains"/>
    <property type="match status" value="1"/>
</dbReference>
<evidence type="ECO:0000259" key="1">
    <source>
        <dbReference type="SMART" id="SM00530"/>
    </source>
</evidence>
<dbReference type="GO" id="GO:0003677">
    <property type="term" value="F:DNA binding"/>
    <property type="evidence" value="ECO:0007669"/>
    <property type="project" value="InterPro"/>
</dbReference>
<gene>
    <name evidence="2" type="ORF">EV192_112225</name>
</gene>
<dbReference type="Gene3D" id="3.30.450.180">
    <property type="match status" value="1"/>
</dbReference>
<dbReference type="CDD" id="cd00093">
    <property type="entry name" value="HTH_XRE"/>
    <property type="match status" value="1"/>
</dbReference>
<comment type="caution">
    <text evidence="2">The sequence shown here is derived from an EMBL/GenBank/DDBJ whole genome shotgun (WGS) entry which is preliminary data.</text>
</comment>
<dbReference type="Pfam" id="PF13560">
    <property type="entry name" value="HTH_31"/>
    <property type="match status" value="1"/>
</dbReference>
<dbReference type="Gene3D" id="1.10.260.40">
    <property type="entry name" value="lambda repressor-like DNA-binding domains"/>
    <property type="match status" value="1"/>
</dbReference>
<evidence type="ECO:0000313" key="3">
    <source>
        <dbReference type="Proteomes" id="UP000295680"/>
    </source>
</evidence>
<evidence type="ECO:0000313" key="2">
    <source>
        <dbReference type="EMBL" id="TCO52493.1"/>
    </source>
</evidence>
<dbReference type="InterPro" id="IPR001387">
    <property type="entry name" value="Cro/C1-type_HTH"/>
</dbReference>
<reference evidence="2 3" key="1">
    <citation type="submission" date="2019-03" db="EMBL/GenBank/DDBJ databases">
        <title>Genomic Encyclopedia of Type Strains, Phase IV (KMG-IV): sequencing the most valuable type-strain genomes for metagenomic binning, comparative biology and taxonomic classification.</title>
        <authorList>
            <person name="Goeker M."/>
        </authorList>
    </citation>
    <scope>NUCLEOTIDE SEQUENCE [LARGE SCALE GENOMIC DNA]</scope>
    <source>
        <strain evidence="2 3">DSM 45934</strain>
    </source>
</reference>
<proteinExistence type="predicted"/>
<protein>
    <submittedName>
        <fullName evidence="2">Helix-turn-helix protein</fullName>
    </submittedName>
</protein>
<dbReference type="SMART" id="SM00530">
    <property type="entry name" value="HTH_XRE"/>
    <property type="match status" value="1"/>
</dbReference>
<dbReference type="PANTHER" id="PTHR35010:SF2">
    <property type="entry name" value="BLL4672 PROTEIN"/>
    <property type="match status" value="1"/>
</dbReference>
<dbReference type="InterPro" id="IPR041413">
    <property type="entry name" value="MLTR_LBD"/>
</dbReference>
<feature type="domain" description="HTH cro/C1-type" evidence="1">
    <location>
        <begin position="29"/>
        <end position="101"/>
    </location>
</feature>
<dbReference type="EMBL" id="SLWS01000012">
    <property type="protein sequence ID" value="TCO52493.1"/>
    <property type="molecule type" value="Genomic_DNA"/>
</dbReference>
<dbReference type="InterPro" id="IPR010982">
    <property type="entry name" value="Lambda_DNA-bd_dom_sf"/>
</dbReference>
<name>A0A4R2J2J1_9PSEU</name>
<accession>A0A4R2J2J1</accession>
<dbReference type="PANTHER" id="PTHR35010">
    <property type="entry name" value="BLL4672 PROTEIN-RELATED"/>
    <property type="match status" value="1"/>
</dbReference>
<dbReference type="RefSeq" id="WP_243727417.1">
    <property type="nucleotide sequence ID" value="NZ_SLWS01000012.1"/>
</dbReference>
<dbReference type="Proteomes" id="UP000295680">
    <property type="component" value="Unassembled WGS sequence"/>
</dbReference>
<organism evidence="2 3">
    <name type="scientific">Actinocrispum wychmicini</name>
    <dbReference type="NCBI Taxonomy" id="1213861"/>
    <lineage>
        <taxon>Bacteria</taxon>
        <taxon>Bacillati</taxon>
        <taxon>Actinomycetota</taxon>
        <taxon>Actinomycetes</taxon>
        <taxon>Pseudonocardiales</taxon>
        <taxon>Pseudonocardiaceae</taxon>
        <taxon>Actinocrispum</taxon>
    </lineage>
</organism>
<dbReference type="AlphaFoldDB" id="A0A4R2J2J1"/>
<sequence length="292" mass="33488">MTTLESVDSQLAESSGSGMRRRRVELAEFLKARRARLAPRDVGLPPGSRRRTAGLRREEVALLAGVGITWYTWLEQGRPINVSVQVLDAVARTLQLDRTEREHLYQLAEATPTRWSVTPSDVPDSMLHVVQSLEPLPAVLMNTRFDVIASNEAYQGLFRHWHSMPCVHHNQLWCCLTEPSARKQLLNYDEEVPHLVARLRTEYGRHIGEPEWEEDITRLASLSPEFEALWSRHEVAQPEVRTRRFVHPDAGVLAFVANELVVSATPDTRMQVYTPADEETWERLPRTRYEPV</sequence>